<reference evidence="2" key="1">
    <citation type="journal article" date="2022" name="Clin. Infect. Dis.">
        <title>Association between Clostridium innocuum and antibiotic-associated diarrhea in adults and children: A cross-sectional study and comparative genomics analysis.</title>
        <authorList>
            <person name="Cherny K.E."/>
            <person name="Muscat E.B."/>
            <person name="Balaji A."/>
            <person name="Mukherjee J."/>
            <person name="Ozer E.A."/>
            <person name="Angarone M.P."/>
            <person name="Hauser A.R."/>
            <person name="Sichel J.S."/>
            <person name="Amponsah E."/>
            <person name="Kociolek L.K."/>
        </authorList>
    </citation>
    <scope>NUCLEOTIDE SEQUENCE</scope>
    <source>
        <strain evidence="2">NU1-AC-029v</strain>
    </source>
</reference>
<protein>
    <recommendedName>
        <fullName evidence="4">Lipoprotein</fullName>
    </recommendedName>
</protein>
<sequence length="286" mass="32118">MRKLKKILAILTCALMGFTLAACSSKNKINEDALDAYAKAATNITKMKSAAYDMKLLVDADDMDMHAKVTMDGTYNAEKKLQLALHMDAAVNGIGLDDLASFYMKDDVVYANIMEMEKEYNELDDQLLNKLKLDKETGDPKKNVEKSFEEMTMEEKDGRKVITAVMNKDGLSAAKDYANKSIDDDTFKLGNGIKVTGIREGSYIFTVNNQNQFERIEMKVAASYELDDEDEKKKAVDMTISLVVNLNDINQVNKIDFPSFKDYKKADSRKSEANDLLNELSNENAL</sequence>
<accession>A0AAP2UPK7</accession>
<feature type="signal peptide" evidence="1">
    <location>
        <begin position="1"/>
        <end position="21"/>
    </location>
</feature>
<dbReference type="RefSeq" id="WP_227761509.1">
    <property type="nucleotide sequence ID" value="NZ_AP025565.1"/>
</dbReference>
<evidence type="ECO:0000313" key="2">
    <source>
        <dbReference type="EMBL" id="MCR0233763.1"/>
    </source>
</evidence>
<evidence type="ECO:0008006" key="4">
    <source>
        <dbReference type="Google" id="ProtNLM"/>
    </source>
</evidence>
<dbReference type="Proteomes" id="UP001203972">
    <property type="component" value="Unassembled WGS sequence"/>
</dbReference>
<proteinExistence type="predicted"/>
<organism evidence="2 3">
    <name type="scientific">Clostridium innocuum</name>
    <dbReference type="NCBI Taxonomy" id="1522"/>
    <lineage>
        <taxon>Bacteria</taxon>
        <taxon>Bacillati</taxon>
        <taxon>Bacillota</taxon>
        <taxon>Clostridia</taxon>
        <taxon>Eubacteriales</taxon>
        <taxon>Clostridiaceae</taxon>
        <taxon>Clostridium</taxon>
    </lineage>
</organism>
<feature type="chain" id="PRO_5042864989" description="Lipoprotein" evidence="1">
    <location>
        <begin position="22"/>
        <end position="286"/>
    </location>
</feature>
<comment type="caution">
    <text evidence="2">The sequence shown here is derived from an EMBL/GenBank/DDBJ whole genome shotgun (WGS) entry which is preliminary data.</text>
</comment>
<dbReference type="AlphaFoldDB" id="A0AAP2UPK7"/>
<evidence type="ECO:0000313" key="3">
    <source>
        <dbReference type="Proteomes" id="UP001203972"/>
    </source>
</evidence>
<dbReference type="PROSITE" id="PS51257">
    <property type="entry name" value="PROKAR_LIPOPROTEIN"/>
    <property type="match status" value="1"/>
</dbReference>
<keyword evidence="1" id="KW-0732">Signal</keyword>
<gene>
    <name evidence="2" type="ORF">MKC95_13400</name>
</gene>
<dbReference type="EMBL" id="JAKTMA010000023">
    <property type="protein sequence ID" value="MCR0233763.1"/>
    <property type="molecule type" value="Genomic_DNA"/>
</dbReference>
<name>A0AAP2UPK7_CLOIN</name>
<evidence type="ECO:0000256" key="1">
    <source>
        <dbReference type="SAM" id="SignalP"/>
    </source>
</evidence>